<accession>A0A183AFC9</accession>
<feature type="compositionally biased region" description="Basic and acidic residues" evidence="1">
    <location>
        <begin position="107"/>
        <end position="119"/>
    </location>
</feature>
<evidence type="ECO:0000313" key="4">
    <source>
        <dbReference type="WBParaSite" id="ECPE_0000567701-mRNA-1"/>
    </source>
</evidence>
<feature type="compositionally biased region" description="Polar residues" evidence="1">
    <location>
        <begin position="120"/>
        <end position="129"/>
    </location>
</feature>
<evidence type="ECO:0000313" key="2">
    <source>
        <dbReference type="EMBL" id="VDP76185.1"/>
    </source>
</evidence>
<keyword evidence="3" id="KW-1185">Reference proteome</keyword>
<organism evidence="4">
    <name type="scientific">Echinostoma caproni</name>
    <dbReference type="NCBI Taxonomy" id="27848"/>
    <lineage>
        <taxon>Eukaryota</taxon>
        <taxon>Metazoa</taxon>
        <taxon>Spiralia</taxon>
        <taxon>Lophotrochozoa</taxon>
        <taxon>Platyhelminthes</taxon>
        <taxon>Trematoda</taxon>
        <taxon>Digenea</taxon>
        <taxon>Plagiorchiida</taxon>
        <taxon>Echinostomata</taxon>
        <taxon>Echinostomatoidea</taxon>
        <taxon>Echinostomatidae</taxon>
        <taxon>Echinostoma</taxon>
    </lineage>
</organism>
<feature type="compositionally biased region" description="Polar residues" evidence="1">
    <location>
        <begin position="68"/>
        <end position="88"/>
    </location>
</feature>
<feature type="compositionally biased region" description="Polar residues" evidence="1">
    <location>
        <begin position="140"/>
        <end position="160"/>
    </location>
</feature>
<reference evidence="2 3" key="2">
    <citation type="submission" date="2018-11" db="EMBL/GenBank/DDBJ databases">
        <authorList>
            <consortium name="Pathogen Informatics"/>
        </authorList>
    </citation>
    <scope>NUCLEOTIDE SEQUENCE [LARGE SCALE GENOMIC DNA]</scope>
    <source>
        <strain evidence="2 3">Egypt</strain>
    </source>
</reference>
<dbReference type="AlphaFoldDB" id="A0A183AFC9"/>
<dbReference type="EMBL" id="UZAN01042543">
    <property type="protein sequence ID" value="VDP76185.1"/>
    <property type="molecule type" value="Genomic_DNA"/>
</dbReference>
<reference evidence="4" key="1">
    <citation type="submission" date="2016-06" db="UniProtKB">
        <authorList>
            <consortium name="WormBaseParasite"/>
        </authorList>
    </citation>
    <scope>IDENTIFICATION</scope>
</reference>
<feature type="compositionally biased region" description="Polar residues" evidence="1">
    <location>
        <begin position="17"/>
        <end position="27"/>
    </location>
</feature>
<evidence type="ECO:0000256" key="1">
    <source>
        <dbReference type="SAM" id="MobiDB-lite"/>
    </source>
</evidence>
<dbReference type="Proteomes" id="UP000272942">
    <property type="component" value="Unassembled WGS sequence"/>
</dbReference>
<dbReference type="WBParaSite" id="ECPE_0000567701-mRNA-1">
    <property type="protein sequence ID" value="ECPE_0000567701-mRNA-1"/>
    <property type="gene ID" value="ECPE_0000567701"/>
</dbReference>
<feature type="compositionally biased region" description="Polar residues" evidence="1">
    <location>
        <begin position="173"/>
        <end position="182"/>
    </location>
</feature>
<evidence type="ECO:0000313" key="3">
    <source>
        <dbReference type="Proteomes" id="UP000272942"/>
    </source>
</evidence>
<gene>
    <name evidence="2" type="ORF">ECPE_LOCUS5664</name>
</gene>
<proteinExistence type="predicted"/>
<feature type="region of interest" description="Disordered" evidence="1">
    <location>
        <begin position="1"/>
        <end position="30"/>
    </location>
</feature>
<protein>
    <submittedName>
        <fullName evidence="4">MARK3</fullName>
    </submittedName>
</protein>
<sequence>MTKSSGLRTAGGRVHSDASQYQPTSLIRSGHARQTLARSGLFSSGLNIINIPRSPRPESEPGVWPQPRVSQNRDSANNHNNSGNTVDDQSVYAKRRPPSISQHSRHYRNETRKNGRSRDSGSNLSQSSDAIPVGPRGSVDSGSKLSLKNQEAASMENLHSISKHSGLGRHKSSSYPKFMNTSTRLSSGNTNVLMLEKLPSGLVH</sequence>
<name>A0A183AFC9_9TREM</name>
<feature type="region of interest" description="Disordered" evidence="1">
    <location>
        <begin position="52"/>
        <end position="182"/>
    </location>
</feature>